<dbReference type="Gene3D" id="2.40.50.670">
    <property type="match status" value="1"/>
</dbReference>
<evidence type="ECO:0000313" key="5">
    <source>
        <dbReference type="Proteomes" id="UP000809081"/>
    </source>
</evidence>
<dbReference type="Gene3D" id="2.70.70.10">
    <property type="entry name" value="Glucose Permease (Domain IIA)"/>
    <property type="match status" value="1"/>
</dbReference>
<dbReference type="EMBL" id="JAFBEI010000008">
    <property type="protein sequence ID" value="MBM7635721.1"/>
    <property type="molecule type" value="Genomic_DNA"/>
</dbReference>
<protein>
    <submittedName>
        <fullName evidence="4">Murein DD-endopeptidase MepM/ murein hydrolase activator NlpD</fullName>
    </submittedName>
</protein>
<proteinExistence type="predicted"/>
<dbReference type="SUPFAM" id="SSF51261">
    <property type="entry name" value="Duplicated hybrid motif"/>
    <property type="match status" value="1"/>
</dbReference>
<dbReference type="Pfam" id="PF01551">
    <property type="entry name" value="Peptidase_M23"/>
    <property type="match status" value="1"/>
</dbReference>
<keyword evidence="1" id="KW-0732">Signal</keyword>
<dbReference type="PANTHER" id="PTHR21666">
    <property type="entry name" value="PEPTIDASE-RELATED"/>
    <property type="match status" value="1"/>
</dbReference>
<evidence type="ECO:0000313" key="4">
    <source>
        <dbReference type="EMBL" id="MBM7635721.1"/>
    </source>
</evidence>
<reference evidence="4 5" key="1">
    <citation type="submission" date="2021-01" db="EMBL/GenBank/DDBJ databases">
        <title>Genomic Encyclopedia of Type Strains, Phase IV (KMG-IV): sequencing the most valuable type-strain genomes for metagenomic binning, comparative biology and taxonomic classification.</title>
        <authorList>
            <person name="Goeker M."/>
        </authorList>
    </citation>
    <scope>NUCLEOTIDE SEQUENCE [LARGE SCALE GENOMIC DNA]</scope>
    <source>
        <strain evidence="4 5">DSM 27513</strain>
    </source>
</reference>
<feature type="domain" description="Lytic exoenzyme target recognition" evidence="3">
    <location>
        <begin position="197"/>
        <end position="301"/>
    </location>
</feature>
<dbReference type="InterPro" id="IPR016047">
    <property type="entry name" value="M23ase_b-sheet_dom"/>
</dbReference>
<feature type="domain" description="M23ase beta-sheet core" evidence="2">
    <location>
        <begin position="49"/>
        <end position="141"/>
    </location>
</feature>
<dbReference type="InterPro" id="IPR031898">
    <property type="entry name" value="ZoocinA_TRD"/>
</dbReference>
<accession>A0ABS2PL96</accession>
<feature type="chain" id="PRO_5046188326" evidence="1">
    <location>
        <begin position="28"/>
        <end position="303"/>
    </location>
</feature>
<dbReference type="GO" id="GO:0016787">
    <property type="term" value="F:hydrolase activity"/>
    <property type="evidence" value="ECO:0007669"/>
    <property type="project" value="UniProtKB-KW"/>
</dbReference>
<evidence type="ECO:0000256" key="1">
    <source>
        <dbReference type="SAM" id="SignalP"/>
    </source>
</evidence>
<feature type="signal peptide" evidence="1">
    <location>
        <begin position="1"/>
        <end position="27"/>
    </location>
</feature>
<evidence type="ECO:0000259" key="2">
    <source>
        <dbReference type="Pfam" id="PF01551"/>
    </source>
</evidence>
<dbReference type="Pfam" id="PF16775">
    <property type="entry name" value="ZoocinA_TRD"/>
    <property type="match status" value="1"/>
</dbReference>
<organism evidence="4 5">
    <name type="scientific">Streptococcus saliviloxodontae</name>
    <dbReference type="NCBI Taxonomy" id="1349416"/>
    <lineage>
        <taxon>Bacteria</taxon>
        <taxon>Bacillati</taxon>
        <taxon>Bacillota</taxon>
        <taxon>Bacilli</taxon>
        <taxon>Lactobacillales</taxon>
        <taxon>Streptococcaceae</taxon>
        <taxon>Streptococcus</taxon>
    </lineage>
</organism>
<keyword evidence="4" id="KW-0378">Hydrolase</keyword>
<dbReference type="InterPro" id="IPR050570">
    <property type="entry name" value="Cell_wall_metabolism_enzyme"/>
</dbReference>
<dbReference type="PANTHER" id="PTHR21666:SF270">
    <property type="entry name" value="MUREIN HYDROLASE ACTIVATOR ENVC"/>
    <property type="match status" value="1"/>
</dbReference>
<dbReference type="Proteomes" id="UP000809081">
    <property type="component" value="Unassembled WGS sequence"/>
</dbReference>
<comment type="caution">
    <text evidence="4">The sequence shown here is derived from an EMBL/GenBank/DDBJ whole genome shotgun (WGS) entry which is preliminary data.</text>
</comment>
<dbReference type="InterPro" id="IPR011055">
    <property type="entry name" value="Dup_hybrid_motif"/>
</dbReference>
<name>A0ABS2PL96_9STRE</name>
<keyword evidence="5" id="KW-1185">Reference proteome</keyword>
<sequence>MKKQFSKVIATFGVAVFSVGMSVSASAATYVKPIDNGVITTGFNGYPGHGGVDYAIPQGTPIRAVADGTVKFAGAGAQHSWMTWLAGNSILIQHGDGLHSGYAHLSSIATHTGASVKQGDIIGYVGATGMATGPHLHFEFLPANPNFKNGYSGRIDPTGMIANAPTFTGQSATQSASVSYAPQASSAASSTGAQQLKIYRVDDLQKVNGSWFVRNNELVPTGFEWKDNGIPVEFVDTVDANGNMTASQVLHKGSYFVFNPKQVTSVGAPLQGTAGYRWSKTTYSNGRTSWFVVNNQNQLLYGR</sequence>
<evidence type="ECO:0000259" key="3">
    <source>
        <dbReference type="Pfam" id="PF16775"/>
    </source>
</evidence>
<dbReference type="CDD" id="cd12797">
    <property type="entry name" value="M23_peptidase"/>
    <property type="match status" value="1"/>
</dbReference>
<gene>
    <name evidence="4" type="ORF">JOC31_000522</name>
</gene>
<dbReference type="InterPro" id="IPR038263">
    <property type="entry name" value="Lytic_exo_TRD_sf"/>
</dbReference>